<dbReference type="PANTHER" id="PTHR43563:SF1">
    <property type="entry name" value="AMINE OXIDASE [FLAVIN-CONTAINING] B"/>
    <property type="match status" value="1"/>
</dbReference>
<dbReference type="Pfam" id="PF13450">
    <property type="entry name" value="NAD_binding_8"/>
    <property type="match status" value="1"/>
</dbReference>
<dbReference type="SUPFAM" id="SSF54373">
    <property type="entry name" value="FAD-linked reductases, C-terminal domain"/>
    <property type="match status" value="1"/>
</dbReference>
<protein>
    <submittedName>
        <fullName evidence="3">FAD-dependent oxidoreductase</fullName>
    </submittedName>
</protein>
<evidence type="ECO:0000256" key="1">
    <source>
        <dbReference type="ARBA" id="ARBA00005995"/>
    </source>
</evidence>
<dbReference type="Gene3D" id="3.50.50.60">
    <property type="entry name" value="FAD/NAD(P)-binding domain"/>
    <property type="match status" value="2"/>
</dbReference>
<accession>A0ABT2I273</accession>
<sequence length="527" mass="56358">MYDVAIVGAGLSGLALAEMLEEQGRSVLVLEARERPGGRILTEMDAESGLAVDLGPTWFWPHRQALVAELVHRLEIPSFPQRDEGINLSLSDVDKGPHQTPPLSIHDGAHRLFGGMAQLVRGIAARLSRTEIRLGHVVQALFDEGAHVRLAWCSGEGDGEALARCCVMAMPPRLVASLTFSPMLDRASLSALQHTQTWMATSAKVGVACASPVWREAGLSGSAFVTHEQAVLAETWDACDAAGGRAGLGAFLSLPADLRRDFADGLPMLIESQLTQLFGTQLEMRGLYYRDWAGEAFTCTAADLAQEPDDHPPFADSLLRGAHWGEKLHFAGAETSARDPGYLEGALDAAHRVARAIGETSERAELLARPANAAALASFGEWVEGARAAGFSTYRAALSRSLMRQEREQLTQRALLAAVEEVFARALALLGALSFDGAGASVTKGRSSLLPVVQAPFKLFLDALLADVMEFNATSCALSNFPDEHKPPRDYVNAMMRDVAAAWVEFSQQANLLLLGSHGSDASAGAA</sequence>
<feature type="domain" description="Amine oxidase" evidence="2">
    <location>
        <begin position="108"/>
        <end position="357"/>
    </location>
</feature>
<dbReference type="RefSeq" id="WP_260044488.1">
    <property type="nucleotide sequence ID" value="NZ_JANZXA010000002.1"/>
</dbReference>
<dbReference type="PANTHER" id="PTHR43563">
    <property type="entry name" value="AMINE OXIDASE"/>
    <property type="match status" value="1"/>
</dbReference>
<reference evidence="3" key="1">
    <citation type="submission" date="2022-09" db="EMBL/GenBank/DDBJ databases">
        <title>Novosphingobium sp. Nov., a polycyclic aromatic hydrocarbon-degrading bacterium isolated form mangrove sediments in HongKong.</title>
        <authorList>
            <person name="Hu Z."/>
        </authorList>
    </citation>
    <scope>NUCLEOTIDE SEQUENCE</scope>
    <source>
        <strain evidence="3">HK4-1</strain>
    </source>
</reference>
<evidence type="ECO:0000313" key="4">
    <source>
        <dbReference type="Proteomes" id="UP001165583"/>
    </source>
</evidence>
<evidence type="ECO:0000259" key="2">
    <source>
        <dbReference type="Pfam" id="PF01593"/>
    </source>
</evidence>
<dbReference type="Pfam" id="PF01593">
    <property type="entry name" value="Amino_oxidase"/>
    <property type="match status" value="1"/>
</dbReference>
<keyword evidence="4" id="KW-1185">Reference proteome</keyword>
<dbReference type="InterPro" id="IPR036188">
    <property type="entry name" value="FAD/NAD-bd_sf"/>
</dbReference>
<dbReference type="InterPro" id="IPR050703">
    <property type="entry name" value="Flavin_MAO"/>
</dbReference>
<gene>
    <name evidence="3" type="ORF">NZK81_05050</name>
</gene>
<comment type="caution">
    <text evidence="3">The sequence shown here is derived from an EMBL/GenBank/DDBJ whole genome shotgun (WGS) entry which is preliminary data.</text>
</comment>
<name>A0ABT2I273_9SPHN</name>
<dbReference type="InterPro" id="IPR002937">
    <property type="entry name" value="Amino_oxidase"/>
</dbReference>
<organism evidence="3 4">
    <name type="scientific">Novosphingobium mangrovi</name>
    <name type="common">ex Huang et al. 2023</name>
    <dbReference type="NCBI Taxonomy" id="2976432"/>
    <lineage>
        <taxon>Bacteria</taxon>
        <taxon>Pseudomonadati</taxon>
        <taxon>Pseudomonadota</taxon>
        <taxon>Alphaproteobacteria</taxon>
        <taxon>Sphingomonadales</taxon>
        <taxon>Sphingomonadaceae</taxon>
        <taxon>Novosphingobium</taxon>
    </lineage>
</organism>
<dbReference type="Proteomes" id="UP001165583">
    <property type="component" value="Unassembled WGS sequence"/>
</dbReference>
<evidence type="ECO:0000313" key="3">
    <source>
        <dbReference type="EMBL" id="MCT2398903.1"/>
    </source>
</evidence>
<comment type="similarity">
    <text evidence="1">Belongs to the flavin monoamine oxidase family.</text>
</comment>
<proteinExistence type="inferred from homology"/>
<dbReference type="SUPFAM" id="SSF51905">
    <property type="entry name" value="FAD/NAD(P)-binding domain"/>
    <property type="match status" value="1"/>
</dbReference>
<dbReference type="EMBL" id="JANZXA010000002">
    <property type="protein sequence ID" value="MCT2398903.1"/>
    <property type="molecule type" value="Genomic_DNA"/>
</dbReference>